<evidence type="ECO:0000256" key="1">
    <source>
        <dbReference type="SAM" id="Coils"/>
    </source>
</evidence>
<feature type="coiled-coil region" evidence="1">
    <location>
        <begin position="262"/>
        <end position="296"/>
    </location>
</feature>
<reference evidence="2 3" key="1">
    <citation type="submission" date="2015-01" db="EMBL/GenBank/DDBJ databases">
        <title>Genome of allotetraploid Gossypium barbadense reveals genomic plasticity and fiber elongation in cotton evolution.</title>
        <authorList>
            <person name="Chen X."/>
            <person name="Liu X."/>
            <person name="Zhao B."/>
            <person name="Zheng H."/>
            <person name="Hu Y."/>
            <person name="Lu G."/>
            <person name="Yang C."/>
            <person name="Chen J."/>
            <person name="Shan C."/>
            <person name="Zhang L."/>
            <person name="Zhou Y."/>
            <person name="Wang L."/>
            <person name="Guo W."/>
            <person name="Bai Y."/>
            <person name="Ruan J."/>
            <person name="Shangguan X."/>
            <person name="Mao Y."/>
            <person name="Jiang J."/>
            <person name="Zhu Y."/>
            <person name="Lei J."/>
            <person name="Kang H."/>
            <person name="Chen S."/>
            <person name="He X."/>
            <person name="Wang R."/>
            <person name="Wang Y."/>
            <person name="Chen J."/>
            <person name="Wang L."/>
            <person name="Yu S."/>
            <person name="Wang B."/>
            <person name="Wei J."/>
            <person name="Song S."/>
            <person name="Lu X."/>
            <person name="Gao Z."/>
            <person name="Gu W."/>
            <person name="Deng X."/>
            <person name="Ma D."/>
            <person name="Wang S."/>
            <person name="Liang W."/>
            <person name="Fang L."/>
            <person name="Cai C."/>
            <person name="Zhu X."/>
            <person name="Zhou B."/>
            <person name="Zhang Y."/>
            <person name="Chen Z."/>
            <person name="Xu S."/>
            <person name="Zhu R."/>
            <person name="Wang S."/>
            <person name="Zhang T."/>
            <person name="Zhao G."/>
        </authorList>
    </citation>
    <scope>NUCLEOTIDE SEQUENCE [LARGE SCALE GENOMIC DNA]</scope>
    <source>
        <strain evidence="3">cv. Xinhai21</strain>
        <tissue evidence="2">Leaf</tissue>
    </source>
</reference>
<keyword evidence="1" id="KW-0175">Coiled coil</keyword>
<evidence type="ECO:0000313" key="3">
    <source>
        <dbReference type="Proteomes" id="UP000239757"/>
    </source>
</evidence>
<dbReference type="EMBL" id="KZ664550">
    <property type="protein sequence ID" value="PPS04783.1"/>
    <property type="molecule type" value="Genomic_DNA"/>
</dbReference>
<organism evidence="2 3">
    <name type="scientific">Gossypium barbadense</name>
    <name type="common">Sea Island cotton</name>
    <name type="synonym">Hibiscus barbadensis</name>
    <dbReference type="NCBI Taxonomy" id="3634"/>
    <lineage>
        <taxon>Eukaryota</taxon>
        <taxon>Viridiplantae</taxon>
        <taxon>Streptophyta</taxon>
        <taxon>Embryophyta</taxon>
        <taxon>Tracheophyta</taxon>
        <taxon>Spermatophyta</taxon>
        <taxon>Magnoliopsida</taxon>
        <taxon>eudicotyledons</taxon>
        <taxon>Gunneridae</taxon>
        <taxon>Pentapetalae</taxon>
        <taxon>rosids</taxon>
        <taxon>malvids</taxon>
        <taxon>Malvales</taxon>
        <taxon>Malvaceae</taxon>
        <taxon>Malvoideae</taxon>
        <taxon>Gossypium</taxon>
    </lineage>
</organism>
<dbReference type="Proteomes" id="UP000239757">
    <property type="component" value="Unassembled WGS sequence"/>
</dbReference>
<gene>
    <name evidence="2" type="ORF">GOBAR_AA15890</name>
</gene>
<protein>
    <submittedName>
        <fullName evidence="2">Uncharacterized protein</fullName>
    </submittedName>
</protein>
<proteinExistence type="predicted"/>
<name>A0A2P5XN54_GOSBA</name>
<sequence>MVRIREAGNRIVLVRRPTPTLVTEKSYACTTKQDELERVLSVIVGARIDQGSKYTSSGTDSLSLELDEVMDIDSLVGDTCKKHKTTSGAMRISYAKALSPKRFLPVNLPSFTPPISSLIIDADVTPSPTARISPLMHVVRGTPIRGNEGSFPWHGDLSAHEYPYNLDVAALRWQASILKAIRPSNTQLPSASSLCSFLHFLLSEANVVGLRYEEAHQKELANFKTESTKVSKQHRKMMKENKVILKQNEYLTECLAIVETKANRLEREVVVGKKSKEALQAELDRLTKEHVAETDRIIFVAGPFDVCKMDFDALEEVDISSLGFDVLCPSGYDSSSANLNIIARRFALANYFGGYGSLPANLNVTIGSFALTNCFEGCSSSLANLNTIVGALLSLTVWRLRLFACKP</sequence>
<evidence type="ECO:0000313" key="2">
    <source>
        <dbReference type="EMBL" id="PPS04783.1"/>
    </source>
</evidence>
<dbReference type="AlphaFoldDB" id="A0A2P5XN54"/>
<accession>A0A2P5XN54</accession>